<dbReference type="STRING" id="1794912.AXX12_00720"/>
<dbReference type="InterPro" id="IPR003439">
    <property type="entry name" value="ABC_transporter-like_ATP-bd"/>
</dbReference>
<reference evidence="5 6" key="1">
    <citation type="submission" date="2016-02" db="EMBL/GenBank/DDBJ databases">
        <title>Anaerosporomusa subterraneum gen. nov., sp. nov., a spore-forming obligate anaerobe isolated from saprolite.</title>
        <authorList>
            <person name="Choi J.K."/>
            <person name="Shah M."/>
            <person name="Yee N."/>
        </authorList>
    </citation>
    <scope>NUCLEOTIDE SEQUENCE [LARGE SCALE GENOMIC DNA]</scope>
    <source>
        <strain evidence="5 6">RU4</strain>
    </source>
</reference>
<dbReference type="SMART" id="SM00382">
    <property type="entry name" value="AAA"/>
    <property type="match status" value="2"/>
</dbReference>
<dbReference type="Gene3D" id="3.40.50.300">
    <property type="entry name" value="P-loop containing nucleotide triphosphate hydrolases"/>
    <property type="match status" value="2"/>
</dbReference>
<dbReference type="InterPro" id="IPR032781">
    <property type="entry name" value="ABC_tran_Xtn"/>
</dbReference>
<dbReference type="Pfam" id="PF12848">
    <property type="entry name" value="ABC_tran_Xtn"/>
    <property type="match status" value="1"/>
</dbReference>
<dbReference type="OrthoDB" id="9762369at2"/>
<dbReference type="GO" id="GO:0003677">
    <property type="term" value="F:DNA binding"/>
    <property type="evidence" value="ECO:0007669"/>
    <property type="project" value="InterPro"/>
</dbReference>
<protein>
    <submittedName>
        <fullName evidence="5">ABC transporter</fullName>
    </submittedName>
</protein>
<accession>A0A154BVY4</accession>
<dbReference type="GO" id="GO:0005524">
    <property type="term" value="F:ATP binding"/>
    <property type="evidence" value="ECO:0007669"/>
    <property type="project" value="UniProtKB-KW"/>
</dbReference>
<proteinExistence type="predicted"/>
<dbReference type="CDD" id="cd03221">
    <property type="entry name" value="ABCF_EF-3"/>
    <property type="match status" value="2"/>
</dbReference>
<dbReference type="InterPro" id="IPR051309">
    <property type="entry name" value="ABCF_ATPase"/>
</dbReference>
<dbReference type="PANTHER" id="PTHR42855:SF1">
    <property type="entry name" value="ABC TRANSPORTER DOMAIN-CONTAINING PROTEIN"/>
    <property type="match status" value="1"/>
</dbReference>
<evidence type="ECO:0000256" key="3">
    <source>
        <dbReference type="ARBA" id="ARBA00022840"/>
    </source>
</evidence>
<name>A0A154BVY4_ANASB</name>
<keyword evidence="2" id="KW-0547">Nucleotide-binding</keyword>
<evidence type="ECO:0000256" key="2">
    <source>
        <dbReference type="ARBA" id="ARBA00022741"/>
    </source>
</evidence>
<feature type="domain" description="ABC transporter" evidence="4">
    <location>
        <begin position="319"/>
        <end position="537"/>
    </location>
</feature>
<dbReference type="RefSeq" id="WP_066236771.1">
    <property type="nucleotide sequence ID" value="NZ_LSGP01000001.1"/>
</dbReference>
<keyword evidence="1" id="KW-0677">Repeat</keyword>
<dbReference type="InterPro" id="IPR037118">
    <property type="entry name" value="Val-tRNA_synth_C_sf"/>
</dbReference>
<evidence type="ECO:0000259" key="4">
    <source>
        <dbReference type="PROSITE" id="PS50893"/>
    </source>
</evidence>
<dbReference type="FunFam" id="3.40.50.300:FF:000011">
    <property type="entry name" value="Putative ABC transporter ATP-binding component"/>
    <property type="match status" value="1"/>
</dbReference>
<dbReference type="GO" id="GO:0016887">
    <property type="term" value="F:ATP hydrolysis activity"/>
    <property type="evidence" value="ECO:0007669"/>
    <property type="project" value="InterPro"/>
</dbReference>
<keyword evidence="3" id="KW-0067">ATP-binding</keyword>
<dbReference type="InterPro" id="IPR032524">
    <property type="entry name" value="ABC_tran_C"/>
</dbReference>
<sequence>MNILTIENLAKSYGEKVLFRDVTFGVDSGDKIGLIGVNGTGKSTFLKVIAGIDSPDQGQIVKGNGITVEYLPQDPEFAADETVLAQVFCGRAPVMQVLRDYEQALADSQQQPGNIVLQKKLIQLSQQMDDLGGWQLESEAKAILTKLGIPDFLAKIGTLSGGQKKRVALARALITPSDLLILDEPTNHIDNDTVDWLEDYLHNRKGGLLMVTHDRYFLDRVATRIIELDHGLLYTYSGNYSQFLELKLEREERREASERKRQNLLRNELVWIRRGAQARSTKQKARIQRFEELSAQKAEAADAKLEVSVGASRLGRKIIELEHIGHKYDDRTLIADFSYIVLKNDRVGIVGPNGSGKSTLLNIITGMLVPDSGTVDIGQTVKIGYFSQESGEIDEAMTVIDYIKAEGHFLPTADGSTISASQMLERFMFPPNVQWTPIAKLSGGEKRRLQLLKVLMGAPNVLLLDEPTNDIDIQTLTVLEDYLDDFAGAVIVVSHDRYFLDRLVDKIFAFEGDGRITQYVGGYSDYRAASLLRYSETISNGKPVEEKKTILVQPVKDRPRKFTFKEQREFEQIDDVIASVESELRAVTAQLDGAGSDYELLRQLTVRQQELESRLDELLERWTYLNELAEEMQKT</sequence>
<organism evidence="5 6">
    <name type="scientific">Anaerosporomusa subterranea</name>
    <dbReference type="NCBI Taxonomy" id="1794912"/>
    <lineage>
        <taxon>Bacteria</taxon>
        <taxon>Bacillati</taxon>
        <taxon>Bacillota</taxon>
        <taxon>Negativicutes</taxon>
        <taxon>Acetonemataceae</taxon>
        <taxon>Anaerosporomusa</taxon>
    </lineage>
</organism>
<evidence type="ECO:0000313" key="6">
    <source>
        <dbReference type="Proteomes" id="UP000076268"/>
    </source>
</evidence>
<dbReference type="Pfam" id="PF00005">
    <property type="entry name" value="ABC_tran"/>
    <property type="match status" value="2"/>
</dbReference>
<dbReference type="Gene3D" id="1.10.287.380">
    <property type="entry name" value="Valyl-tRNA synthetase, C-terminal domain"/>
    <property type="match status" value="1"/>
</dbReference>
<evidence type="ECO:0000313" key="5">
    <source>
        <dbReference type="EMBL" id="KYZ78102.1"/>
    </source>
</evidence>
<keyword evidence="6" id="KW-1185">Reference proteome</keyword>
<dbReference type="PROSITE" id="PS00211">
    <property type="entry name" value="ABC_TRANSPORTER_1"/>
    <property type="match status" value="2"/>
</dbReference>
<comment type="caution">
    <text evidence="5">The sequence shown here is derived from an EMBL/GenBank/DDBJ whole genome shotgun (WGS) entry which is preliminary data.</text>
</comment>
<dbReference type="InterPro" id="IPR003593">
    <property type="entry name" value="AAA+_ATPase"/>
</dbReference>
<dbReference type="InterPro" id="IPR017871">
    <property type="entry name" value="ABC_transporter-like_CS"/>
</dbReference>
<gene>
    <name evidence="5" type="ORF">AXX12_00720</name>
</gene>
<dbReference type="InterPro" id="IPR027417">
    <property type="entry name" value="P-loop_NTPase"/>
</dbReference>
<dbReference type="Pfam" id="PF16326">
    <property type="entry name" value="ABC_tran_CTD"/>
    <property type="match status" value="1"/>
</dbReference>
<dbReference type="PROSITE" id="PS50893">
    <property type="entry name" value="ABC_TRANSPORTER_2"/>
    <property type="match status" value="2"/>
</dbReference>
<dbReference type="SUPFAM" id="SSF52540">
    <property type="entry name" value="P-loop containing nucleoside triphosphate hydrolases"/>
    <property type="match status" value="2"/>
</dbReference>
<dbReference type="EMBL" id="LSGP01000001">
    <property type="protein sequence ID" value="KYZ78102.1"/>
    <property type="molecule type" value="Genomic_DNA"/>
</dbReference>
<feature type="domain" description="ABC transporter" evidence="4">
    <location>
        <begin position="4"/>
        <end position="256"/>
    </location>
</feature>
<dbReference type="PANTHER" id="PTHR42855">
    <property type="entry name" value="ABC TRANSPORTER ATP-BINDING SUBUNIT"/>
    <property type="match status" value="1"/>
</dbReference>
<dbReference type="AlphaFoldDB" id="A0A154BVY4"/>
<evidence type="ECO:0000256" key="1">
    <source>
        <dbReference type="ARBA" id="ARBA00022737"/>
    </source>
</evidence>
<dbReference type="Proteomes" id="UP000076268">
    <property type="component" value="Unassembled WGS sequence"/>
</dbReference>
<dbReference type="FunFam" id="3.40.50.300:FF:000309">
    <property type="entry name" value="ABC transporter ATP-binding protein"/>
    <property type="match status" value="1"/>
</dbReference>